<evidence type="ECO:0000313" key="7">
    <source>
        <dbReference type="Proteomes" id="UP000608154"/>
    </source>
</evidence>
<dbReference type="Proteomes" id="UP000608154">
    <property type="component" value="Unassembled WGS sequence"/>
</dbReference>
<dbReference type="PANTHER" id="PTHR30024:SF43">
    <property type="entry name" value="BLL4572 PROTEIN"/>
    <property type="match status" value="1"/>
</dbReference>
<dbReference type="GO" id="GO:0012505">
    <property type="term" value="C:endomembrane system"/>
    <property type="evidence" value="ECO:0007669"/>
    <property type="project" value="UniProtKB-SubCell"/>
</dbReference>
<evidence type="ECO:0000313" key="6">
    <source>
        <dbReference type="EMBL" id="GGB96461.1"/>
    </source>
</evidence>
<comment type="caution">
    <text evidence="6">The sequence shown here is derived from an EMBL/GenBank/DDBJ whole genome shotgun (WGS) entry which is preliminary data.</text>
</comment>
<dbReference type="PANTHER" id="PTHR30024">
    <property type="entry name" value="ALIPHATIC SULFONATES-BINDING PROTEIN-RELATED"/>
    <property type="match status" value="1"/>
</dbReference>
<dbReference type="InterPro" id="IPR044527">
    <property type="entry name" value="NrtA/CpmA_ABC-bd_dom"/>
</dbReference>
<sequence>MPIVSGLRVSTISGNVAARCNPQGVRVEAAFSFYVCRPDVGLVRMSMKQGFGFTRRAAVVALLASVALAGCGSKSEAPAGDAVKAAAAPGAVEKPVLKLGFIKLTDMAPLAIAKEKGFFAEEGLNVTLEPQANWKVLLDGVIGGQLDGAHMLAGQPIAATIGYGTKADLIAPLSLDLNGNAITVSNKVWDMVKADLPKGPDGKPTHPISASVLKPVVTSFKQQGKPFKMGMVFPVSTHNYELRYWLAAGGLNPGYYTPGDVGGTVAADVQLSVTPPPQMPATLEAGTIEGYCVGEPWNQAAVQKKIGVPIITDDEIWNDNPEKVLGLRKDFADKYPGTTAAMLRAIIKAQQWLDADNGKNRAEAVKILSQANYVGADEEVIAASMTGKFTFEPGDTRDAPGFNIFFDKFAGYPYYSDAIWYLTQMRRWGQIPEDHADQWYFDQAKAVYRPDLYLAAAKGLAEKGVIPAEAIPETDGFRGEQSGFIDGVTYNGKLPNAYLAKFKIGLKKGQKVSASGVTGN</sequence>
<keyword evidence="3" id="KW-1003">Cell membrane</keyword>
<keyword evidence="7" id="KW-1185">Reference proteome</keyword>
<dbReference type="CDD" id="cd13553">
    <property type="entry name" value="PBP2_NrtA_CpmA_like"/>
    <property type="match status" value="1"/>
</dbReference>
<evidence type="ECO:0000256" key="3">
    <source>
        <dbReference type="ARBA" id="ARBA00022475"/>
    </source>
</evidence>
<evidence type="ECO:0000256" key="2">
    <source>
        <dbReference type="ARBA" id="ARBA00022448"/>
    </source>
</evidence>
<comment type="subcellular location">
    <subcellularLocation>
        <location evidence="1">Endomembrane system</location>
    </subcellularLocation>
</comment>
<evidence type="ECO:0000256" key="4">
    <source>
        <dbReference type="ARBA" id="ARBA00022519"/>
    </source>
</evidence>
<dbReference type="Pfam" id="PF13379">
    <property type="entry name" value="NMT1_2"/>
    <property type="match status" value="1"/>
</dbReference>
<keyword evidence="4" id="KW-0997">Cell inner membrane</keyword>
<reference evidence="6" key="2">
    <citation type="submission" date="2020-09" db="EMBL/GenBank/DDBJ databases">
        <authorList>
            <person name="Sun Q."/>
            <person name="Zhou Y."/>
        </authorList>
    </citation>
    <scope>NUCLEOTIDE SEQUENCE</scope>
    <source>
        <strain evidence="6">CGMCC 1.15095</strain>
    </source>
</reference>
<proteinExistence type="predicted"/>
<organism evidence="6 7">
    <name type="scientific">Novosphingobium endophyticum</name>
    <dbReference type="NCBI Taxonomy" id="1955250"/>
    <lineage>
        <taxon>Bacteria</taxon>
        <taxon>Pseudomonadati</taxon>
        <taxon>Pseudomonadota</taxon>
        <taxon>Alphaproteobacteria</taxon>
        <taxon>Sphingomonadales</taxon>
        <taxon>Sphingomonadaceae</taxon>
        <taxon>Novosphingobium</taxon>
    </lineage>
</organism>
<evidence type="ECO:0000256" key="1">
    <source>
        <dbReference type="ARBA" id="ARBA00004308"/>
    </source>
</evidence>
<accession>A0A916TQY9</accession>
<dbReference type="Gene3D" id="3.40.190.10">
    <property type="entry name" value="Periplasmic binding protein-like II"/>
    <property type="match status" value="2"/>
</dbReference>
<gene>
    <name evidence="6" type="ORF">GCM10011494_13680</name>
</gene>
<keyword evidence="2" id="KW-0813">Transport</keyword>
<dbReference type="EMBL" id="BMHK01000007">
    <property type="protein sequence ID" value="GGB96461.1"/>
    <property type="molecule type" value="Genomic_DNA"/>
</dbReference>
<name>A0A916TQY9_9SPHN</name>
<reference evidence="6" key="1">
    <citation type="journal article" date="2014" name="Int. J. Syst. Evol. Microbiol.">
        <title>Complete genome sequence of Corynebacterium casei LMG S-19264T (=DSM 44701T), isolated from a smear-ripened cheese.</title>
        <authorList>
            <consortium name="US DOE Joint Genome Institute (JGI-PGF)"/>
            <person name="Walter F."/>
            <person name="Albersmeier A."/>
            <person name="Kalinowski J."/>
            <person name="Ruckert C."/>
        </authorList>
    </citation>
    <scope>NUCLEOTIDE SEQUENCE</scope>
    <source>
        <strain evidence="6">CGMCC 1.15095</strain>
    </source>
</reference>
<dbReference type="AlphaFoldDB" id="A0A916TQY9"/>
<protein>
    <submittedName>
        <fullName evidence="6">Nitrate ABC transporter substrate-binding protein</fullName>
    </submittedName>
</protein>
<keyword evidence="5" id="KW-0472">Membrane</keyword>
<evidence type="ECO:0000256" key="5">
    <source>
        <dbReference type="ARBA" id="ARBA00023136"/>
    </source>
</evidence>
<dbReference type="SUPFAM" id="SSF53850">
    <property type="entry name" value="Periplasmic binding protein-like II"/>
    <property type="match status" value="1"/>
</dbReference>